<dbReference type="Proteomes" id="UP000198304">
    <property type="component" value="Unassembled WGS sequence"/>
</dbReference>
<dbReference type="GO" id="GO:0004803">
    <property type="term" value="F:transposase activity"/>
    <property type="evidence" value="ECO:0007669"/>
    <property type="project" value="InterPro"/>
</dbReference>
<keyword evidence="3" id="KW-1185">Reference proteome</keyword>
<dbReference type="OrthoDB" id="9788881at2"/>
<name>A0A239DFS6_9FIRM</name>
<dbReference type="GO" id="GO:0006313">
    <property type="term" value="P:DNA transposition"/>
    <property type="evidence" value="ECO:0007669"/>
    <property type="project" value="InterPro"/>
</dbReference>
<organism evidence="2 3">
    <name type="scientific">Anaerovirgula multivorans</name>
    <dbReference type="NCBI Taxonomy" id="312168"/>
    <lineage>
        <taxon>Bacteria</taxon>
        <taxon>Bacillati</taxon>
        <taxon>Bacillota</taxon>
        <taxon>Clostridia</taxon>
        <taxon>Peptostreptococcales</taxon>
        <taxon>Natronincolaceae</taxon>
        <taxon>Anaerovirgula</taxon>
    </lineage>
</organism>
<accession>A0A239DFS6</accession>
<dbReference type="Pfam" id="PF01797">
    <property type="entry name" value="Y1_Tnp"/>
    <property type="match status" value="1"/>
</dbReference>
<feature type="domain" description="Transposase IS200-like" evidence="1">
    <location>
        <begin position="16"/>
        <end position="69"/>
    </location>
</feature>
<dbReference type="GO" id="GO:0003677">
    <property type="term" value="F:DNA binding"/>
    <property type="evidence" value="ECO:0007669"/>
    <property type="project" value="InterPro"/>
</dbReference>
<dbReference type="PANTHER" id="PTHR34322:SF2">
    <property type="entry name" value="TRANSPOSASE IS200-LIKE DOMAIN-CONTAINING PROTEIN"/>
    <property type="match status" value="1"/>
</dbReference>
<dbReference type="InterPro" id="IPR036515">
    <property type="entry name" value="Transposase_17_sf"/>
</dbReference>
<evidence type="ECO:0000313" key="3">
    <source>
        <dbReference type="Proteomes" id="UP000198304"/>
    </source>
</evidence>
<protein>
    <submittedName>
        <fullName evidence="2">Transposase IS200 like</fullName>
    </submittedName>
</protein>
<dbReference type="PANTHER" id="PTHR34322">
    <property type="entry name" value="TRANSPOSASE, Y1_TNP DOMAIN-CONTAINING"/>
    <property type="match status" value="1"/>
</dbReference>
<evidence type="ECO:0000313" key="2">
    <source>
        <dbReference type="EMBL" id="SNS31210.1"/>
    </source>
</evidence>
<proteinExistence type="predicted"/>
<dbReference type="AlphaFoldDB" id="A0A239DFS6"/>
<gene>
    <name evidence="2" type="ORF">SAMN05446037_1007155</name>
</gene>
<dbReference type="SUPFAM" id="SSF143422">
    <property type="entry name" value="Transposase IS200-like"/>
    <property type="match status" value="1"/>
</dbReference>
<evidence type="ECO:0000259" key="1">
    <source>
        <dbReference type="Pfam" id="PF01797"/>
    </source>
</evidence>
<dbReference type="Gene3D" id="3.30.70.1290">
    <property type="entry name" value="Transposase IS200-like"/>
    <property type="match status" value="1"/>
</dbReference>
<dbReference type="EMBL" id="FZOJ01000007">
    <property type="protein sequence ID" value="SNS31210.1"/>
    <property type="molecule type" value="Genomic_DNA"/>
</dbReference>
<sequence length="72" mass="8583">MVRYDKTSTKKSKTRIYHIMARENNRQNIFEDDEDCMKFIEIIQQSKEKSGIKLYGYCLMGNHVHLLLEEGI</sequence>
<reference evidence="2 3" key="1">
    <citation type="submission" date="2017-06" db="EMBL/GenBank/DDBJ databases">
        <authorList>
            <person name="Kim H.J."/>
            <person name="Triplett B.A."/>
        </authorList>
    </citation>
    <scope>NUCLEOTIDE SEQUENCE [LARGE SCALE GENOMIC DNA]</scope>
    <source>
        <strain evidence="2 3">SCA</strain>
    </source>
</reference>
<dbReference type="InterPro" id="IPR002686">
    <property type="entry name" value="Transposase_17"/>
</dbReference>